<reference evidence="2 3" key="1">
    <citation type="submission" date="2024-04" db="EMBL/GenBank/DDBJ databases">
        <authorList>
            <consortium name="Genoscope - CEA"/>
            <person name="William W."/>
        </authorList>
    </citation>
    <scope>NUCLEOTIDE SEQUENCE [LARGE SCALE GENOMIC DNA]</scope>
</reference>
<gene>
    <name evidence="2" type="ORF">GSLYS_00006213001</name>
</gene>
<keyword evidence="3" id="KW-1185">Reference proteome</keyword>
<feature type="compositionally biased region" description="Low complexity" evidence="1">
    <location>
        <begin position="93"/>
        <end position="105"/>
    </location>
</feature>
<evidence type="ECO:0000313" key="3">
    <source>
        <dbReference type="Proteomes" id="UP001497497"/>
    </source>
</evidence>
<name>A0AAV2HFP1_LYMST</name>
<sequence>CAPRVLPTSPPSLPSDTPFNSTPQASQEETTPEIREPQFPRNTPATNSSVFPVETLAPATVATEPPLPFETMPPIQNGTQSPVATTESINYGETFPTETQTAPEEPTIPPDAELDD</sequence>
<feature type="region of interest" description="Disordered" evidence="1">
    <location>
        <begin position="1"/>
        <end position="116"/>
    </location>
</feature>
<proteinExistence type="predicted"/>
<evidence type="ECO:0000313" key="2">
    <source>
        <dbReference type="EMBL" id="CAL1532134.1"/>
    </source>
</evidence>
<feature type="compositionally biased region" description="Polar residues" evidence="1">
    <location>
        <begin position="74"/>
        <end position="91"/>
    </location>
</feature>
<feature type="non-terminal residue" evidence="2">
    <location>
        <position position="1"/>
    </location>
</feature>
<feature type="compositionally biased region" description="Polar residues" evidence="1">
    <location>
        <begin position="40"/>
        <end position="50"/>
    </location>
</feature>
<evidence type="ECO:0000256" key="1">
    <source>
        <dbReference type="SAM" id="MobiDB-lite"/>
    </source>
</evidence>
<comment type="caution">
    <text evidence="2">The sequence shown here is derived from an EMBL/GenBank/DDBJ whole genome shotgun (WGS) entry which is preliminary data.</text>
</comment>
<protein>
    <submittedName>
        <fullName evidence="2">Uncharacterized protein</fullName>
    </submittedName>
</protein>
<dbReference type="EMBL" id="CAXITT010000107">
    <property type="protein sequence ID" value="CAL1532134.1"/>
    <property type="molecule type" value="Genomic_DNA"/>
</dbReference>
<feature type="non-terminal residue" evidence="2">
    <location>
        <position position="116"/>
    </location>
</feature>
<organism evidence="2 3">
    <name type="scientific">Lymnaea stagnalis</name>
    <name type="common">Great pond snail</name>
    <name type="synonym">Helix stagnalis</name>
    <dbReference type="NCBI Taxonomy" id="6523"/>
    <lineage>
        <taxon>Eukaryota</taxon>
        <taxon>Metazoa</taxon>
        <taxon>Spiralia</taxon>
        <taxon>Lophotrochozoa</taxon>
        <taxon>Mollusca</taxon>
        <taxon>Gastropoda</taxon>
        <taxon>Heterobranchia</taxon>
        <taxon>Euthyneura</taxon>
        <taxon>Panpulmonata</taxon>
        <taxon>Hygrophila</taxon>
        <taxon>Lymnaeoidea</taxon>
        <taxon>Lymnaeidae</taxon>
        <taxon>Lymnaea</taxon>
    </lineage>
</organism>
<feature type="compositionally biased region" description="Polar residues" evidence="1">
    <location>
        <begin position="19"/>
        <end position="29"/>
    </location>
</feature>
<accession>A0AAV2HFP1</accession>
<dbReference type="AlphaFoldDB" id="A0AAV2HFP1"/>
<dbReference type="Proteomes" id="UP001497497">
    <property type="component" value="Unassembled WGS sequence"/>
</dbReference>